<comment type="similarity">
    <text evidence="2">Belongs to the ABC transporter superfamily. ABCC family. Conjugate transporter (TC 3.A.1.208) subfamily.</text>
</comment>
<keyword evidence="5" id="KW-0547">Nucleotide-binding</keyword>
<feature type="domain" description="ABC transporter" evidence="10">
    <location>
        <begin position="393"/>
        <end position="619"/>
    </location>
</feature>
<keyword evidence="13" id="KW-1185">Reference proteome</keyword>
<dbReference type="PROSITE" id="PS00211">
    <property type="entry name" value="ABC_TRANSPORTER_1"/>
    <property type="match status" value="2"/>
</dbReference>
<dbReference type="Proteomes" id="UP000688137">
    <property type="component" value="Unassembled WGS sequence"/>
</dbReference>
<dbReference type="Pfam" id="PF00664">
    <property type="entry name" value="ABC_membrane"/>
    <property type="match status" value="2"/>
</dbReference>
<sequence>MHTLPAIPVPLYKIIFFLQPLKYLFGDQLPLLQESMFPWFSDRLKTELNSEGDELWKKVFNTFKGPIIYYCLIVQITVIIKISVSYLLKVTLESMDSWNAIFLGALLLSQVIFEQHYFQNIYQMSAKIRASLAQMLLAKLQRISTSRLKDGQFFNIITMDIADLDLTWLLAFSGAPIICCVGIYLLFTYFGFSSIIGVITLCCLMIFQKHITTKTGPLKQQKSLIQDERTKLTEEILNNLPKIKMLGLEQIFRDKLLVKRQEQDNKMREILKIDALAYCFNGNINVFVSLFLMLFTYKIFNDDYPSPDQIFSSIWILQLFKVWCITYGQRAYKLIINLRVLQQRINDVLCIPEIEPKLLNTRQPTKKQKKYQQIEEEEAASLDTLEESRQGQIEIINYSAYWTKLQEMQNQPILNKINLKLDKGTFIIIRGAVGSGKSSLLQALLHEIPFFSGQLKIQGHVAYVEQRPYIFSGTVQENILFGCPKNETHYQNVLAQSGLSGDNIDPDFNVGENGSKLSGGQRTRLSFSRALYSDSDIYLLDDILSAVDANVQKTILNTLRYLKTQGKIVILISSRIAECDVIYKMQDGQLIQEDINMSENQELQEVQEQPEQQQGIQDEEEILEVSKTVYQKYIDEGGKNRAILIGFLYLLDASLSLLIIKQFGETNLLINMFLMMFYIFISFIKFNEMFGFTITVINNLHRKLISTIVRMKLENYTNIGKLMSRFTSDINNIEGMVMLDLHWVIEGLIDNIFVILVISLNSYIIIVSAAFLILMLFMKSKFHHKMKYSLNLDDQSRAQLYQSLRSSINGSIQIRVYNQQSRIQSEFLQQTYSNMQAQFTFLRLNALLAFIIEFSLHILIITVLAILLSSEYSKDVIGFSVLMLMQLGYMFSLNLRGQIFLDIDMQNCVRVQNTIQLPSENYSGSKMNQWPTNGVVEFQNVYLKYPKSTKYALQNISFKIEQGQSVGIMGRTGAGKSSIINLLLRTVDVTSGAIYIDGININQINLSQLRNTVMVIPQSSNLFNQTIRFNLDPHKTCYDEQIWEALGKVQLDSVIKQWGLDSIDYNLSVGQQQLLALARAFLHDAKILIFDEATANIDDETEEVIEQALRNINATKIIIAHRPKIVVNCNYIINMQEGQIISQK</sequence>
<gene>
    <name evidence="12" type="ORF">PPRIM_AZ9-3.1.T0270321</name>
</gene>
<dbReference type="GO" id="GO:0140359">
    <property type="term" value="F:ABC-type transporter activity"/>
    <property type="evidence" value="ECO:0007669"/>
    <property type="project" value="InterPro"/>
</dbReference>
<comment type="subcellular location">
    <subcellularLocation>
        <location evidence="1">Membrane</location>
        <topology evidence="1">Multi-pass membrane protein</topology>
    </subcellularLocation>
</comment>
<dbReference type="Pfam" id="PF00005">
    <property type="entry name" value="ABC_tran"/>
    <property type="match status" value="2"/>
</dbReference>
<feature type="transmembrane region" description="Helical" evidence="9">
    <location>
        <begin position="642"/>
        <end position="660"/>
    </location>
</feature>
<feature type="transmembrane region" description="Helical" evidence="9">
    <location>
        <begin position="667"/>
        <end position="686"/>
    </location>
</feature>
<feature type="transmembrane region" description="Helical" evidence="9">
    <location>
        <begin position="190"/>
        <end position="207"/>
    </location>
</feature>
<evidence type="ECO:0000256" key="2">
    <source>
        <dbReference type="ARBA" id="ARBA00009726"/>
    </source>
</evidence>
<evidence type="ECO:0000313" key="12">
    <source>
        <dbReference type="EMBL" id="CAD8058636.1"/>
    </source>
</evidence>
<feature type="domain" description="ABC transmembrane type-1" evidence="11">
    <location>
        <begin position="668"/>
        <end position="892"/>
    </location>
</feature>
<keyword evidence="4 9" id="KW-0812">Transmembrane</keyword>
<dbReference type="GO" id="GO:0005524">
    <property type="term" value="F:ATP binding"/>
    <property type="evidence" value="ECO:0007669"/>
    <property type="project" value="UniProtKB-KW"/>
</dbReference>
<dbReference type="OMA" id="ITMDIAD"/>
<reference evidence="12" key="1">
    <citation type="submission" date="2021-01" db="EMBL/GenBank/DDBJ databases">
        <authorList>
            <consortium name="Genoscope - CEA"/>
            <person name="William W."/>
        </authorList>
    </citation>
    <scope>NUCLEOTIDE SEQUENCE</scope>
</reference>
<feature type="transmembrane region" description="Helical" evidence="9">
    <location>
        <begin position="67"/>
        <end position="88"/>
    </location>
</feature>
<dbReference type="InterPro" id="IPR050173">
    <property type="entry name" value="ABC_transporter_C-like"/>
</dbReference>
<dbReference type="PROSITE" id="PS50893">
    <property type="entry name" value="ABC_TRANSPORTER_2"/>
    <property type="match status" value="2"/>
</dbReference>
<evidence type="ECO:0000256" key="8">
    <source>
        <dbReference type="ARBA" id="ARBA00023136"/>
    </source>
</evidence>
<feature type="transmembrane region" description="Helical" evidence="9">
    <location>
        <begin position="876"/>
        <end position="895"/>
    </location>
</feature>
<dbReference type="PANTHER" id="PTHR24223">
    <property type="entry name" value="ATP-BINDING CASSETTE SUB-FAMILY C"/>
    <property type="match status" value="1"/>
</dbReference>
<keyword evidence="6" id="KW-0067">ATP-binding</keyword>
<evidence type="ECO:0000256" key="4">
    <source>
        <dbReference type="ARBA" id="ARBA00022692"/>
    </source>
</evidence>
<dbReference type="EMBL" id="CAJJDM010000026">
    <property type="protein sequence ID" value="CAD8058636.1"/>
    <property type="molecule type" value="Genomic_DNA"/>
</dbReference>
<proteinExistence type="inferred from homology"/>
<feature type="transmembrane region" description="Helical" evidence="9">
    <location>
        <begin position="844"/>
        <end position="870"/>
    </location>
</feature>
<keyword evidence="8 9" id="KW-0472">Membrane</keyword>
<feature type="transmembrane region" description="Helical" evidence="9">
    <location>
        <begin position="752"/>
        <end position="777"/>
    </location>
</feature>
<evidence type="ECO:0000259" key="11">
    <source>
        <dbReference type="PROSITE" id="PS50929"/>
    </source>
</evidence>
<feature type="domain" description="ABC transmembrane type-1" evidence="11">
    <location>
        <begin position="67"/>
        <end position="320"/>
    </location>
</feature>
<dbReference type="InterPro" id="IPR017871">
    <property type="entry name" value="ABC_transporter-like_CS"/>
</dbReference>
<keyword evidence="3" id="KW-0813">Transport</keyword>
<feature type="domain" description="ABC transporter" evidence="10">
    <location>
        <begin position="936"/>
        <end position="1144"/>
    </location>
</feature>
<evidence type="ECO:0000256" key="6">
    <source>
        <dbReference type="ARBA" id="ARBA00022840"/>
    </source>
</evidence>
<dbReference type="InterPro" id="IPR003439">
    <property type="entry name" value="ABC_transporter-like_ATP-bd"/>
</dbReference>
<dbReference type="GO" id="GO:0016887">
    <property type="term" value="F:ATP hydrolysis activity"/>
    <property type="evidence" value="ECO:0007669"/>
    <property type="project" value="InterPro"/>
</dbReference>
<evidence type="ECO:0000256" key="5">
    <source>
        <dbReference type="ARBA" id="ARBA00022741"/>
    </source>
</evidence>
<keyword evidence="7 9" id="KW-1133">Transmembrane helix</keyword>
<dbReference type="GO" id="GO:0016020">
    <property type="term" value="C:membrane"/>
    <property type="evidence" value="ECO:0007669"/>
    <property type="project" value="UniProtKB-SubCell"/>
</dbReference>
<feature type="transmembrane region" description="Helical" evidence="9">
    <location>
        <begin position="166"/>
        <end position="184"/>
    </location>
</feature>
<dbReference type="PANTHER" id="PTHR24223:SF456">
    <property type="entry name" value="MULTIDRUG RESISTANCE-ASSOCIATED PROTEIN LETHAL(2)03659"/>
    <property type="match status" value="1"/>
</dbReference>
<dbReference type="InterPro" id="IPR011527">
    <property type="entry name" value="ABC1_TM_dom"/>
</dbReference>
<evidence type="ECO:0000256" key="7">
    <source>
        <dbReference type="ARBA" id="ARBA00022989"/>
    </source>
</evidence>
<evidence type="ECO:0000256" key="3">
    <source>
        <dbReference type="ARBA" id="ARBA00022448"/>
    </source>
</evidence>
<dbReference type="SMART" id="SM00382">
    <property type="entry name" value="AAA"/>
    <property type="match status" value="2"/>
</dbReference>
<accession>A0A8S1L1R1</accession>
<organism evidence="12 13">
    <name type="scientific">Paramecium primaurelia</name>
    <dbReference type="NCBI Taxonomy" id="5886"/>
    <lineage>
        <taxon>Eukaryota</taxon>
        <taxon>Sar</taxon>
        <taxon>Alveolata</taxon>
        <taxon>Ciliophora</taxon>
        <taxon>Intramacronucleata</taxon>
        <taxon>Oligohymenophorea</taxon>
        <taxon>Peniculida</taxon>
        <taxon>Parameciidae</taxon>
        <taxon>Paramecium</taxon>
    </lineage>
</organism>
<comment type="caution">
    <text evidence="12">The sequence shown here is derived from an EMBL/GenBank/DDBJ whole genome shotgun (WGS) entry which is preliminary data.</text>
</comment>
<dbReference type="InterPro" id="IPR003593">
    <property type="entry name" value="AAA+_ATPase"/>
</dbReference>
<feature type="transmembrane region" description="Helical" evidence="9">
    <location>
        <begin position="275"/>
        <end position="297"/>
    </location>
</feature>
<name>A0A8S1L1R1_PARPR</name>
<evidence type="ECO:0000313" key="13">
    <source>
        <dbReference type="Proteomes" id="UP000688137"/>
    </source>
</evidence>
<dbReference type="PROSITE" id="PS50929">
    <property type="entry name" value="ABC_TM1F"/>
    <property type="match status" value="2"/>
</dbReference>
<dbReference type="AlphaFoldDB" id="A0A8S1L1R1"/>
<protein>
    <submittedName>
        <fullName evidence="12">Uncharacterized protein</fullName>
    </submittedName>
</protein>
<evidence type="ECO:0000259" key="10">
    <source>
        <dbReference type="PROSITE" id="PS50893"/>
    </source>
</evidence>
<dbReference type="FunFam" id="3.40.50.300:FF:000163">
    <property type="entry name" value="Multidrug resistance-associated protein member 4"/>
    <property type="match status" value="1"/>
</dbReference>
<dbReference type="FunFam" id="3.40.50.300:FF:006110">
    <property type="entry name" value="Putative multidrug resistance-associated protein lethal(2)03659-like Protein"/>
    <property type="match status" value="1"/>
</dbReference>
<evidence type="ECO:0000256" key="1">
    <source>
        <dbReference type="ARBA" id="ARBA00004141"/>
    </source>
</evidence>
<evidence type="ECO:0000256" key="9">
    <source>
        <dbReference type="SAM" id="Phobius"/>
    </source>
</evidence>